<dbReference type="PROSITE" id="PS51462">
    <property type="entry name" value="NUDIX"/>
    <property type="match status" value="1"/>
</dbReference>
<dbReference type="SUPFAM" id="SSF55811">
    <property type="entry name" value="Nudix"/>
    <property type="match status" value="1"/>
</dbReference>
<keyword evidence="1 2" id="KW-0378">Hydrolase</keyword>
<dbReference type="STRING" id="1641165.XM38_10505"/>
<organism evidence="4 5">
    <name type="scientific">Halomicronema hongdechloris C2206</name>
    <dbReference type="NCBI Taxonomy" id="1641165"/>
    <lineage>
        <taxon>Bacteria</taxon>
        <taxon>Bacillati</taxon>
        <taxon>Cyanobacteriota</taxon>
        <taxon>Cyanophyceae</taxon>
        <taxon>Nodosilineales</taxon>
        <taxon>Nodosilineaceae</taxon>
        <taxon>Halomicronema</taxon>
    </lineage>
</organism>
<dbReference type="AlphaFoldDB" id="A0A1Z3HP54"/>
<evidence type="ECO:0000256" key="1">
    <source>
        <dbReference type="ARBA" id="ARBA00022801"/>
    </source>
</evidence>
<dbReference type="GO" id="GO:0004081">
    <property type="term" value="F:bis(5'-nucleosyl)-tetraphosphatase (asymmetrical) activity"/>
    <property type="evidence" value="ECO:0007669"/>
    <property type="project" value="TreeGrafter"/>
</dbReference>
<dbReference type="Gene3D" id="3.90.79.10">
    <property type="entry name" value="Nucleoside Triphosphate Pyrophosphohydrolase"/>
    <property type="match status" value="1"/>
</dbReference>
<dbReference type="InterPro" id="IPR015797">
    <property type="entry name" value="NUDIX_hydrolase-like_dom_sf"/>
</dbReference>
<dbReference type="PRINTS" id="PR00502">
    <property type="entry name" value="NUDIXFAMILY"/>
</dbReference>
<dbReference type="InterPro" id="IPR020084">
    <property type="entry name" value="NUDIX_hydrolase_CS"/>
</dbReference>
<dbReference type="KEGG" id="hhg:XM38_030470"/>
<dbReference type="Proteomes" id="UP000191901">
    <property type="component" value="Chromosome"/>
</dbReference>
<feature type="domain" description="Nudix hydrolase" evidence="3">
    <location>
        <begin position="17"/>
        <end position="146"/>
    </location>
</feature>
<comment type="similarity">
    <text evidence="2">Belongs to the Nudix hydrolase family.</text>
</comment>
<dbReference type="PANTHER" id="PTHR21340:SF0">
    <property type="entry name" value="BIS(5'-NUCLEOSYL)-TETRAPHOSPHATASE [ASYMMETRICAL]"/>
    <property type="match status" value="1"/>
</dbReference>
<proteinExistence type="inferred from homology"/>
<evidence type="ECO:0000313" key="5">
    <source>
        <dbReference type="Proteomes" id="UP000191901"/>
    </source>
</evidence>
<dbReference type="PROSITE" id="PS00893">
    <property type="entry name" value="NUDIX_BOX"/>
    <property type="match status" value="1"/>
</dbReference>
<dbReference type="EC" id="3.6.1.-" evidence="4"/>
<dbReference type="GO" id="GO:0006754">
    <property type="term" value="P:ATP biosynthetic process"/>
    <property type="evidence" value="ECO:0007669"/>
    <property type="project" value="TreeGrafter"/>
</dbReference>
<reference evidence="4 5" key="1">
    <citation type="journal article" date="2016" name="Biochim. Biophys. Acta">
        <title>Characterization of red-shifted phycobilisomes isolated from the chlorophyll f-containing cyanobacterium Halomicronema hongdechloris.</title>
        <authorList>
            <person name="Li Y."/>
            <person name="Lin Y."/>
            <person name="Garvey C.J."/>
            <person name="Birch D."/>
            <person name="Corkery R.W."/>
            <person name="Loughlin P.C."/>
            <person name="Scheer H."/>
            <person name="Willows R.D."/>
            <person name="Chen M."/>
        </authorList>
    </citation>
    <scope>NUCLEOTIDE SEQUENCE [LARGE SCALE GENOMIC DNA]</scope>
    <source>
        <strain evidence="4 5">C2206</strain>
    </source>
</reference>
<evidence type="ECO:0000259" key="3">
    <source>
        <dbReference type="PROSITE" id="PS51462"/>
    </source>
</evidence>
<dbReference type="PANTHER" id="PTHR21340">
    <property type="entry name" value="DIADENOSINE 5,5-P1,P4-TETRAPHOSPHATE PYROPHOSPHOHYDROLASE MUTT"/>
    <property type="match status" value="1"/>
</dbReference>
<dbReference type="InterPro" id="IPR000086">
    <property type="entry name" value="NUDIX_hydrolase_dom"/>
</dbReference>
<accession>A0A1Z3HP54</accession>
<gene>
    <name evidence="4" type="primary">mutT4</name>
    <name evidence="4" type="ORF">XM38_030470</name>
</gene>
<evidence type="ECO:0000313" key="4">
    <source>
        <dbReference type="EMBL" id="ASC72093.1"/>
    </source>
</evidence>
<dbReference type="EMBL" id="CP021983">
    <property type="protein sequence ID" value="ASC72093.1"/>
    <property type="molecule type" value="Genomic_DNA"/>
</dbReference>
<dbReference type="InterPro" id="IPR020476">
    <property type="entry name" value="Nudix_hydrolase"/>
</dbReference>
<dbReference type="OrthoDB" id="9761969at2"/>
<name>A0A1Z3HP54_9CYAN</name>
<keyword evidence="5" id="KW-1185">Reference proteome</keyword>
<dbReference type="Pfam" id="PF00293">
    <property type="entry name" value="NUDIX"/>
    <property type="match status" value="1"/>
</dbReference>
<dbReference type="RefSeq" id="WP_080808684.1">
    <property type="nucleotide sequence ID" value="NZ_CP021983.2"/>
</dbReference>
<evidence type="ECO:0000256" key="2">
    <source>
        <dbReference type="RuleBase" id="RU003476"/>
    </source>
</evidence>
<sequence>MVPTIDQSWYQHPHGTPTEAAAGGVILRQHRGCWWVALIREGSLPDYALPKGHVESGESLQVAARREIEEEAGFSDLQLLGELGVLERLNFSKTHWKITHYYLFQTEQVTPLPSDPKTHQVEWFPIDQLPPIFWPEQRQLLQQVRDEHLSSLECSN</sequence>
<dbReference type="InterPro" id="IPR051325">
    <property type="entry name" value="Nudix_hydrolase_domain"/>
</dbReference>
<protein>
    <submittedName>
        <fullName evidence="4">Mutator protein MutT4</fullName>
        <ecNumber evidence="4">3.6.1.-</ecNumber>
    </submittedName>
</protein>
<dbReference type="GO" id="GO:0006167">
    <property type="term" value="P:AMP biosynthetic process"/>
    <property type="evidence" value="ECO:0007669"/>
    <property type="project" value="TreeGrafter"/>
</dbReference>